<dbReference type="AlphaFoldDB" id="A0A4R8A512"/>
<feature type="transmembrane region" description="Helical" evidence="6">
    <location>
        <begin position="33"/>
        <end position="54"/>
    </location>
</feature>
<evidence type="ECO:0000256" key="2">
    <source>
        <dbReference type="ARBA" id="ARBA00022692"/>
    </source>
</evidence>
<evidence type="ECO:0000256" key="4">
    <source>
        <dbReference type="ARBA" id="ARBA00023136"/>
    </source>
</evidence>
<keyword evidence="9" id="KW-1185">Reference proteome</keyword>
<keyword evidence="3 6" id="KW-1133">Transmembrane helix</keyword>
<gene>
    <name evidence="8" type="ORF">EV650_2223</name>
</gene>
<accession>A0A4R8A512</accession>
<dbReference type="PIRSF" id="PIRSF006648">
    <property type="entry name" value="DrrB"/>
    <property type="match status" value="1"/>
</dbReference>
<comment type="similarity">
    <text evidence="6">Belongs to the ABC-2 integral membrane protein family.</text>
</comment>
<comment type="subcellular location">
    <subcellularLocation>
        <location evidence="6">Cell membrane</location>
        <topology evidence="6">Multi-pass membrane protein</topology>
    </subcellularLocation>
    <subcellularLocation>
        <location evidence="1">Membrane</location>
        <topology evidence="1">Multi-pass membrane protein</topology>
    </subcellularLocation>
</comment>
<keyword evidence="4 6" id="KW-0472">Membrane</keyword>
<dbReference type="PROSITE" id="PS51012">
    <property type="entry name" value="ABC_TM2"/>
    <property type="match status" value="1"/>
</dbReference>
<dbReference type="InterPro" id="IPR000412">
    <property type="entry name" value="ABC_2_transport"/>
</dbReference>
<dbReference type="GO" id="GO:0140359">
    <property type="term" value="F:ABC-type transporter activity"/>
    <property type="evidence" value="ECO:0007669"/>
    <property type="project" value="InterPro"/>
</dbReference>
<evidence type="ECO:0000313" key="9">
    <source>
        <dbReference type="Proteomes" id="UP000295447"/>
    </source>
</evidence>
<dbReference type="PANTHER" id="PTHR43027:SF2">
    <property type="entry name" value="TRANSPORT PERMEASE PROTEIN"/>
    <property type="match status" value="1"/>
</dbReference>
<feature type="transmembrane region" description="Helical" evidence="6">
    <location>
        <begin position="181"/>
        <end position="200"/>
    </location>
</feature>
<evidence type="ECO:0000256" key="6">
    <source>
        <dbReference type="RuleBase" id="RU361157"/>
    </source>
</evidence>
<dbReference type="Proteomes" id="UP000295447">
    <property type="component" value="Unassembled WGS sequence"/>
</dbReference>
<dbReference type="EMBL" id="SODF01000001">
    <property type="protein sequence ID" value="TDW23370.1"/>
    <property type="molecule type" value="Genomic_DNA"/>
</dbReference>
<organism evidence="8 9">
    <name type="scientific">Kribbella kalugense</name>
    <dbReference type="NCBI Taxonomy" id="2512221"/>
    <lineage>
        <taxon>Bacteria</taxon>
        <taxon>Bacillati</taxon>
        <taxon>Actinomycetota</taxon>
        <taxon>Actinomycetes</taxon>
        <taxon>Propionibacteriales</taxon>
        <taxon>Kribbellaceae</taxon>
        <taxon>Kribbella</taxon>
    </lineage>
</organism>
<evidence type="ECO:0000313" key="8">
    <source>
        <dbReference type="EMBL" id="TDW23370.1"/>
    </source>
</evidence>
<sequence length="258" mass="27346">MSTAVQTAPERHATPYAAVLRTEARLFRREPGALFWVVAFPQLLLIILGSIPSFRKPDDGLGGLRLIDLYVPVLVLIALVMIGLQTMPTVITGYRERGILRRMSTTPVKPSALLGAQFGLNGAAALVSALICLTIGRLAFDVALPRQAFGYALALLLTAAAALSLGALVTALARTAKVAQAIGTGIFFPSMFCAGLWIPVKAMPDLMAHIVVLTPFGAAASALDQAFAGAWPSWSHLGVLAGWAVVLSAAAARWFRWE</sequence>
<feature type="transmembrane region" description="Helical" evidence="6">
    <location>
        <begin position="235"/>
        <end position="255"/>
    </location>
</feature>
<dbReference type="GO" id="GO:0043190">
    <property type="term" value="C:ATP-binding cassette (ABC) transporter complex"/>
    <property type="evidence" value="ECO:0007669"/>
    <property type="project" value="InterPro"/>
</dbReference>
<evidence type="ECO:0000256" key="5">
    <source>
        <dbReference type="ARBA" id="ARBA00023251"/>
    </source>
</evidence>
<keyword evidence="5" id="KW-0046">Antibiotic resistance</keyword>
<comment type="caution">
    <text evidence="8">The sequence shown here is derived from an EMBL/GenBank/DDBJ whole genome shotgun (WGS) entry which is preliminary data.</text>
</comment>
<dbReference type="RefSeq" id="WP_134117917.1">
    <property type="nucleotide sequence ID" value="NZ_SODF01000001.1"/>
</dbReference>
<feature type="domain" description="ABC transmembrane type-2" evidence="7">
    <location>
        <begin position="32"/>
        <end position="258"/>
    </location>
</feature>
<keyword evidence="6" id="KW-1003">Cell membrane</keyword>
<dbReference type="GO" id="GO:0046677">
    <property type="term" value="P:response to antibiotic"/>
    <property type="evidence" value="ECO:0007669"/>
    <property type="project" value="UniProtKB-KW"/>
</dbReference>
<dbReference type="InterPro" id="IPR052902">
    <property type="entry name" value="ABC-2_transporter"/>
</dbReference>
<reference evidence="8 9" key="1">
    <citation type="submission" date="2019-03" db="EMBL/GenBank/DDBJ databases">
        <title>Genomic Encyclopedia of Type Strains, Phase III (KMG-III): the genomes of soil and plant-associated and newly described type strains.</title>
        <authorList>
            <person name="Whitman W."/>
        </authorList>
    </citation>
    <scope>NUCLEOTIDE SEQUENCE [LARGE SCALE GENOMIC DNA]</scope>
    <source>
        <strain evidence="8 9">VKM Ac-2570</strain>
    </source>
</reference>
<evidence type="ECO:0000256" key="1">
    <source>
        <dbReference type="ARBA" id="ARBA00004141"/>
    </source>
</evidence>
<keyword evidence="2 6" id="KW-0812">Transmembrane</keyword>
<proteinExistence type="inferred from homology"/>
<evidence type="ECO:0000256" key="3">
    <source>
        <dbReference type="ARBA" id="ARBA00022989"/>
    </source>
</evidence>
<dbReference type="PANTHER" id="PTHR43027">
    <property type="entry name" value="DOXORUBICIN RESISTANCE ABC TRANSPORTER PERMEASE PROTEIN DRRC-RELATED"/>
    <property type="match status" value="1"/>
</dbReference>
<dbReference type="InterPro" id="IPR047817">
    <property type="entry name" value="ABC2_TM_bact-type"/>
</dbReference>
<protein>
    <recommendedName>
        <fullName evidence="6">Transport permease protein</fullName>
    </recommendedName>
</protein>
<name>A0A4R8A512_9ACTN</name>
<dbReference type="Pfam" id="PF01061">
    <property type="entry name" value="ABC2_membrane"/>
    <property type="match status" value="1"/>
</dbReference>
<feature type="transmembrane region" description="Helical" evidence="6">
    <location>
        <begin position="148"/>
        <end position="169"/>
    </location>
</feature>
<feature type="transmembrane region" description="Helical" evidence="6">
    <location>
        <begin position="69"/>
        <end position="91"/>
    </location>
</feature>
<dbReference type="OrthoDB" id="3217868at2"/>
<evidence type="ECO:0000259" key="7">
    <source>
        <dbReference type="PROSITE" id="PS51012"/>
    </source>
</evidence>
<keyword evidence="6" id="KW-0813">Transport</keyword>
<feature type="transmembrane region" description="Helical" evidence="6">
    <location>
        <begin position="112"/>
        <end position="136"/>
    </location>
</feature>
<dbReference type="PRINTS" id="PR00164">
    <property type="entry name" value="ABC2TRNSPORT"/>
</dbReference>
<dbReference type="InterPro" id="IPR013525">
    <property type="entry name" value="ABC2_TM"/>
</dbReference>